<protein>
    <submittedName>
        <fullName evidence="8">Alpha/beta hydrolase</fullName>
    </submittedName>
</protein>
<feature type="chain" id="PRO_5046176330" evidence="5">
    <location>
        <begin position="25"/>
        <end position="508"/>
    </location>
</feature>
<evidence type="ECO:0000313" key="9">
    <source>
        <dbReference type="Proteomes" id="UP001499843"/>
    </source>
</evidence>
<dbReference type="InterPro" id="IPR013595">
    <property type="entry name" value="Pept_S33_TAP-like_C"/>
</dbReference>
<dbReference type="Proteomes" id="UP001499843">
    <property type="component" value="Unassembled WGS sequence"/>
</dbReference>
<feature type="compositionally biased region" description="Low complexity" evidence="4">
    <location>
        <begin position="329"/>
        <end position="340"/>
    </location>
</feature>
<feature type="signal peptide" evidence="5">
    <location>
        <begin position="1"/>
        <end position="24"/>
    </location>
</feature>
<dbReference type="InterPro" id="IPR000073">
    <property type="entry name" value="AB_hydrolase_1"/>
</dbReference>
<dbReference type="GO" id="GO:0016787">
    <property type="term" value="F:hydrolase activity"/>
    <property type="evidence" value="ECO:0007669"/>
    <property type="project" value="UniProtKB-KW"/>
</dbReference>
<accession>A0ABN3CS78</accession>
<dbReference type="InterPro" id="IPR051601">
    <property type="entry name" value="Serine_prot/Carboxylest_S33"/>
</dbReference>
<keyword evidence="9" id="KW-1185">Reference proteome</keyword>
<dbReference type="RefSeq" id="WP_344486217.1">
    <property type="nucleotide sequence ID" value="NZ_BAAAQX010000025.1"/>
</dbReference>
<feature type="domain" description="Peptidase S33 tripeptidyl aminopeptidase-like C-terminal" evidence="7">
    <location>
        <begin position="388"/>
        <end position="491"/>
    </location>
</feature>
<evidence type="ECO:0000256" key="2">
    <source>
        <dbReference type="ARBA" id="ARBA00022729"/>
    </source>
</evidence>
<gene>
    <name evidence="8" type="ORF">GCM10009850_076510</name>
</gene>
<evidence type="ECO:0000256" key="4">
    <source>
        <dbReference type="SAM" id="MobiDB-lite"/>
    </source>
</evidence>
<dbReference type="PANTHER" id="PTHR43248:SF29">
    <property type="entry name" value="TRIPEPTIDYL AMINOPEPTIDASE"/>
    <property type="match status" value="1"/>
</dbReference>
<evidence type="ECO:0000259" key="7">
    <source>
        <dbReference type="Pfam" id="PF08386"/>
    </source>
</evidence>
<keyword evidence="2 5" id="KW-0732">Signal</keyword>
<comment type="similarity">
    <text evidence="1">Belongs to the peptidase S33 family.</text>
</comment>
<reference evidence="8 9" key="1">
    <citation type="journal article" date="2019" name="Int. J. Syst. Evol. Microbiol.">
        <title>The Global Catalogue of Microorganisms (GCM) 10K type strain sequencing project: providing services to taxonomists for standard genome sequencing and annotation.</title>
        <authorList>
            <consortium name="The Broad Institute Genomics Platform"/>
            <consortium name="The Broad Institute Genome Sequencing Center for Infectious Disease"/>
            <person name="Wu L."/>
            <person name="Ma J."/>
        </authorList>
    </citation>
    <scope>NUCLEOTIDE SEQUENCE [LARGE SCALE GENOMIC DNA]</scope>
    <source>
        <strain evidence="8 9">JCM 16114</strain>
    </source>
</reference>
<keyword evidence="3 8" id="KW-0378">Hydrolase</keyword>
<name>A0ABN3CS78_9ACTN</name>
<evidence type="ECO:0000256" key="1">
    <source>
        <dbReference type="ARBA" id="ARBA00010088"/>
    </source>
</evidence>
<dbReference type="SUPFAM" id="SSF53474">
    <property type="entry name" value="alpha/beta-Hydrolases"/>
    <property type="match status" value="1"/>
</dbReference>
<dbReference type="InterPro" id="IPR029058">
    <property type="entry name" value="AB_hydrolase_fold"/>
</dbReference>
<sequence length="508" mass="54097">MKLRHLALPAAGALTAALTLTAPAAATTAGLTWSACPGADAAVQCATLKVPLDWSHPDDGRTIDLALARRKATKPAVRIGSVILDPGGPGVGGVEEVKRKKDVFTTAVSERFDVVGFDPRGVGASTPVLCDTEVLERATAAKSLATRGAADFAAFARANAALSRDCRERTGALYDHLDSRQVVRDVNAIRAALGEAKITQVGYSYGTLTGQLYAEMFSQHVRAIVTDGNMDHSIRSLWAFLDDQTAAIERNFVQWAAWCDQTADCALYGKNAAKVYVGLRERAKNGTLTDPATGRELDFTAFTGIGQRVNLPEFWKELADKLAALSGHATPAPAPTGATPGPAPSRPAVQNYARQAMFCQDWTFRLKNYAELKRGLDRLTRRYPNVNWNPNATESALDCVGYSGKATNPQTPLKIGRGTPIVMAGNRNDFATVHAWSRHAAARSGAPLVTYEGFGHTVYPSTVAYGPSTCVNAAIDAFLIRLEPPASGLSCPDISVPGKVTQPPAPPQ</sequence>
<organism evidence="8 9">
    <name type="scientific">Nonomuraea monospora</name>
    <dbReference type="NCBI Taxonomy" id="568818"/>
    <lineage>
        <taxon>Bacteria</taxon>
        <taxon>Bacillati</taxon>
        <taxon>Actinomycetota</taxon>
        <taxon>Actinomycetes</taxon>
        <taxon>Streptosporangiales</taxon>
        <taxon>Streptosporangiaceae</taxon>
        <taxon>Nonomuraea</taxon>
    </lineage>
</organism>
<dbReference type="EMBL" id="BAAAQX010000025">
    <property type="protein sequence ID" value="GAA2212189.1"/>
    <property type="molecule type" value="Genomic_DNA"/>
</dbReference>
<dbReference type="Gene3D" id="3.40.50.1820">
    <property type="entry name" value="alpha/beta hydrolase"/>
    <property type="match status" value="1"/>
</dbReference>
<evidence type="ECO:0000256" key="5">
    <source>
        <dbReference type="SAM" id="SignalP"/>
    </source>
</evidence>
<feature type="domain" description="AB hydrolase-1" evidence="6">
    <location>
        <begin position="82"/>
        <end position="282"/>
    </location>
</feature>
<comment type="caution">
    <text evidence="8">The sequence shown here is derived from an EMBL/GenBank/DDBJ whole genome shotgun (WGS) entry which is preliminary data.</text>
</comment>
<dbReference type="Pfam" id="PF08386">
    <property type="entry name" value="Abhydrolase_4"/>
    <property type="match status" value="1"/>
</dbReference>
<proteinExistence type="inferred from homology"/>
<dbReference type="PANTHER" id="PTHR43248">
    <property type="entry name" value="2-SUCCINYL-6-HYDROXY-2,4-CYCLOHEXADIENE-1-CARBOXYLATE SYNTHASE"/>
    <property type="match status" value="1"/>
</dbReference>
<evidence type="ECO:0000256" key="3">
    <source>
        <dbReference type="ARBA" id="ARBA00022801"/>
    </source>
</evidence>
<evidence type="ECO:0000313" key="8">
    <source>
        <dbReference type="EMBL" id="GAA2212189.1"/>
    </source>
</evidence>
<evidence type="ECO:0000259" key="6">
    <source>
        <dbReference type="Pfam" id="PF00561"/>
    </source>
</evidence>
<feature type="region of interest" description="Disordered" evidence="4">
    <location>
        <begin position="327"/>
        <end position="346"/>
    </location>
</feature>
<dbReference type="Pfam" id="PF00561">
    <property type="entry name" value="Abhydrolase_1"/>
    <property type="match status" value="1"/>
</dbReference>